<comment type="caution">
    <text evidence="1">The sequence shown here is derived from an EMBL/GenBank/DDBJ whole genome shotgun (WGS) entry which is preliminary data.</text>
</comment>
<dbReference type="InterPro" id="IPR040632">
    <property type="entry name" value="Sulfotransfer_4"/>
</dbReference>
<dbReference type="PANTHER" id="PTHR36978">
    <property type="entry name" value="P-LOOP CONTAINING NUCLEOTIDE TRIPHOSPHATE HYDROLASE"/>
    <property type="match status" value="1"/>
</dbReference>
<proteinExistence type="predicted"/>
<dbReference type="AlphaFoldDB" id="A0AAI8W0V0"/>
<sequence length="222" mass="25046">MPATTNPSSGGGLVVIHVALFRIATKSMAEAYSILGYKVHHGRDDVFNNPWPQIEAAAEATWPSVPGARPRAPFTRADWDRLWGSEFDIVTDMASPFVRQLIVAYPDAKVVVVQRDFDSWWPSFTSELLDSLFTHAGRLLTFVAWHAANIRSGAAIRKVHLGFFGARSLDDIPSGAGEAYKQYYANVHALVPPERRLEYKMGDGWGPLCKFWARYRMWIYRD</sequence>
<accession>A0AAI8W0V0</accession>
<reference evidence="1" key="1">
    <citation type="submission" date="2023-10" db="EMBL/GenBank/DDBJ databases">
        <authorList>
            <person name="Hackl T."/>
        </authorList>
    </citation>
    <scope>NUCLEOTIDE SEQUENCE</scope>
</reference>
<dbReference type="PANTHER" id="PTHR36978:SF4">
    <property type="entry name" value="P-LOOP CONTAINING NUCLEOSIDE TRIPHOSPHATE HYDROLASE PROTEIN"/>
    <property type="match status" value="1"/>
</dbReference>
<gene>
    <name evidence="1" type="ORF">KHLLAP_LOCUS14476</name>
</gene>
<name>A0AAI8W0V0_9PEZI</name>
<dbReference type="Gene3D" id="3.40.50.300">
    <property type="entry name" value="P-loop containing nucleotide triphosphate hydrolases"/>
    <property type="match status" value="1"/>
</dbReference>
<organism evidence="1 2">
    <name type="scientific">Anthostomella pinea</name>
    <dbReference type="NCBI Taxonomy" id="933095"/>
    <lineage>
        <taxon>Eukaryota</taxon>
        <taxon>Fungi</taxon>
        <taxon>Dikarya</taxon>
        <taxon>Ascomycota</taxon>
        <taxon>Pezizomycotina</taxon>
        <taxon>Sordariomycetes</taxon>
        <taxon>Xylariomycetidae</taxon>
        <taxon>Xylariales</taxon>
        <taxon>Xylariaceae</taxon>
        <taxon>Anthostomella</taxon>
    </lineage>
</organism>
<dbReference type="Proteomes" id="UP001295740">
    <property type="component" value="Unassembled WGS sequence"/>
</dbReference>
<evidence type="ECO:0000313" key="2">
    <source>
        <dbReference type="Proteomes" id="UP001295740"/>
    </source>
</evidence>
<protein>
    <submittedName>
        <fullName evidence="1">Uu.00g021270.m01.CDS01</fullName>
    </submittedName>
</protein>
<dbReference type="Pfam" id="PF17784">
    <property type="entry name" value="Sulfotransfer_4"/>
    <property type="match status" value="1"/>
</dbReference>
<dbReference type="EMBL" id="CAUWAG010000020">
    <property type="protein sequence ID" value="CAJ2514008.1"/>
    <property type="molecule type" value="Genomic_DNA"/>
</dbReference>
<dbReference type="InterPro" id="IPR027417">
    <property type="entry name" value="P-loop_NTPase"/>
</dbReference>
<keyword evidence="2" id="KW-1185">Reference proteome</keyword>
<evidence type="ECO:0000313" key="1">
    <source>
        <dbReference type="EMBL" id="CAJ2514008.1"/>
    </source>
</evidence>